<organism evidence="1 2">
    <name type="scientific">candidate division WOR-3 bacterium</name>
    <dbReference type="NCBI Taxonomy" id="2052148"/>
    <lineage>
        <taxon>Bacteria</taxon>
        <taxon>Bacteria division WOR-3</taxon>
    </lineage>
</organism>
<dbReference type="Proteomes" id="UP000630660">
    <property type="component" value="Unassembled WGS sequence"/>
</dbReference>
<evidence type="ECO:0000313" key="1">
    <source>
        <dbReference type="EMBL" id="MBD3363978.1"/>
    </source>
</evidence>
<dbReference type="EMBL" id="WJKJ01000062">
    <property type="protein sequence ID" value="MBD3363978.1"/>
    <property type="molecule type" value="Genomic_DNA"/>
</dbReference>
<dbReference type="AlphaFoldDB" id="A0A9D5K7W1"/>
<feature type="non-terminal residue" evidence="1">
    <location>
        <position position="1"/>
    </location>
</feature>
<evidence type="ECO:0000313" key="2">
    <source>
        <dbReference type="Proteomes" id="UP000630660"/>
    </source>
</evidence>
<protein>
    <submittedName>
        <fullName evidence="1">PQQ-binding-like beta-propeller repeat protein</fullName>
    </submittedName>
</protein>
<sequence>DPEAKGEKRVKFRQVLGGKIQSSPVITDEGIIYVGSNNKNLYAIRPKSRGLKLARTPWPCYGHDTRNTSNTNP</sequence>
<accession>A0A9D5K7W1</accession>
<proteinExistence type="predicted"/>
<reference evidence="1" key="1">
    <citation type="submission" date="2019-11" db="EMBL/GenBank/DDBJ databases">
        <title>Microbial mats filling the niche in hypersaline microbial mats.</title>
        <authorList>
            <person name="Wong H.L."/>
            <person name="Macleod F.I."/>
            <person name="White R.A. III"/>
            <person name="Burns B.P."/>
        </authorList>
    </citation>
    <scope>NUCLEOTIDE SEQUENCE</scope>
    <source>
        <strain evidence="1">Bin_327</strain>
    </source>
</reference>
<gene>
    <name evidence="1" type="ORF">GF359_02055</name>
</gene>
<comment type="caution">
    <text evidence="1">The sequence shown here is derived from an EMBL/GenBank/DDBJ whole genome shotgun (WGS) entry which is preliminary data.</text>
</comment>
<dbReference type="Gene3D" id="2.40.10.480">
    <property type="match status" value="1"/>
</dbReference>
<name>A0A9D5K7W1_UNCW3</name>